<name>A0A9N8W148_9GLOM</name>
<protein>
    <submittedName>
        <fullName evidence="1">12778_t:CDS:1</fullName>
    </submittedName>
</protein>
<evidence type="ECO:0000313" key="1">
    <source>
        <dbReference type="EMBL" id="CAG8473503.1"/>
    </source>
</evidence>
<accession>A0A9N8W148</accession>
<evidence type="ECO:0000313" key="2">
    <source>
        <dbReference type="Proteomes" id="UP000789831"/>
    </source>
</evidence>
<organism evidence="1 2">
    <name type="scientific">Ambispora gerdemannii</name>
    <dbReference type="NCBI Taxonomy" id="144530"/>
    <lineage>
        <taxon>Eukaryota</taxon>
        <taxon>Fungi</taxon>
        <taxon>Fungi incertae sedis</taxon>
        <taxon>Mucoromycota</taxon>
        <taxon>Glomeromycotina</taxon>
        <taxon>Glomeromycetes</taxon>
        <taxon>Archaeosporales</taxon>
        <taxon>Ambisporaceae</taxon>
        <taxon>Ambispora</taxon>
    </lineage>
</organism>
<gene>
    <name evidence="1" type="ORF">AGERDE_LOCUS2855</name>
</gene>
<sequence length="94" mass="10711">MFGQNLPFHLESLSPEERRILFSDLPIRLSLILLVLRTQAVLSQQGQSKIQYLTQEVDFQTCPVSAKKLPCIPSSYWYSVGNSGRIRLVSRFLG</sequence>
<dbReference type="AlphaFoldDB" id="A0A9N8W148"/>
<keyword evidence="2" id="KW-1185">Reference proteome</keyword>
<dbReference type="Proteomes" id="UP000789831">
    <property type="component" value="Unassembled WGS sequence"/>
</dbReference>
<reference evidence="1" key="1">
    <citation type="submission" date="2021-06" db="EMBL/GenBank/DDBJ databases">
        <authorList>
            <person name="Kallberg Y."/>
            <person name="Tangrot J."/>
            <person name="Rosling A."/>
        </authorList>
    </citation>
    <scope>NUCLEOTIDE SEQUENCE</scope>
    <source>
        <strain evidence="1">MT106</strain>
    </source>
</reference>
<proteinExistence type="predicted"/>
<comment type="caution">
    <text evidence="1">The sequence shown here is derived from an EMBL/GenBank/DDBJ whole genome shotgun (WGS) entry which is preliminary data.</text>
</comment>
<dbReference type="EMBL" id="CAJVPL010000250">
    <property type="protein sequence ID" value="CAG8473503.1"/>
    <property type="molecule type" value="Genomic_DNA"/>
</dbReference>